<dbReference type="InterPro" id="IPR029063">
    <property type="entry name" value="SAM-dependent_MTases_sf"/>
</dbReference>
<comment type="similarity">
    <text evidence="2">Belongs to the class I-like SAM-binding methyltransferase superfamily. Erg6/SMT family.</text>
</comment>
<organism evidence="4 5">
    <name type="scientific">Emydomyces testavorans</name>
    <dbReference type="NCBI Taxonomy" id="2070801"/>
    <lineage>
        <taxon>Eukaryota</taxon>
        <taxon>Fungi</taxon>
        <taxon>Dikarya</taxon>
        <taxon>Ascomycota</taxon>
        <taxon>Pezizomycotina</taxon>
        <taxon>Eurotiomycetes</taxon>
        <taxon>Eurotiomycetidae</taxon>
        <taxon>Onygenales</taxon>
        <taxon>Nannizziopsiaceae</taxon>
        <taxon>Emydomyces</taxon>
    </lineage>
</organism>
<reference evidence="4" key="1">
    <citation type="submission" date="2023-03" db="EMBL/GenBank/DDBJ databases">
        <title>Emydomyces testavorans Genome Sequence.</title>
        <authorList>
            <person name="Hoyer L."/>
        </authorList>
    </citation>
    <scope>NUCLEOTIDE SEQUENCE</scope>
    <source>
        <strain evidence="4">16-2883</strain>
    </source>
</reference>
<evidence type="ECO:0000313" key="4">
    <source>
        <dbReference type="EMBL" id="WEW62018.1"/>
    </source>
</evidence>
<keyword evidence="5" id="KW-1185">Reference proteome</keyword>
<dbReference type="PANTHER" id="PTHR44068:SF1">
    <property type="entry name" value="HYPOTHETICAL LOC100005854"/>
    <property type="match status" value="1"/>
</dbReference>
<protein>
    <recommendedName>
        <fullName evidence="3">Methyltransferase type 11 domain-containing protein</fullName>
    </recommendedName>
</protein>
<keyword evidence="1" id="KW-0808">Transferase</keyword>
<dbReference type="GO" id="GO:0003838">
    <property type="term" value="F:sterol 24-C-methyltransferase activity"/>
    <property type="evidence" value="ECO:0007669"/>
    <property type="project" value="TreeGrafter"/>
</dbReference>
<dbReference type="EMBL" id="CP120631">
    <property type="protein sequence ID" value="WEW62018.1"/>
    <property type="molecule type" value="Genomic_DNA"/>
</dbReference>
<dbReference type="Pfam" id="PF08241">
    <property type="entry name" value="Methyltransf_11"/>
    <property type="match status" value="1"/>
</dbReference>
<dbReference type="SUPFAM" id="SSF53335">
    <property type="entry name" value="S-adenosyl-L-methionine-dependent methyltransferases"/>
    <property type="match status" value="1"/>
</dbReference>
<evidence type="ECO:0000256" key="2">
    <source>
        <dbReference type="ARBA" id="ARBA00038188"/>
    </source>
</evidence>
<feature type="domain" description="Methyltransferase type 11" evidence="3">
    <location>
        <begin position="143"/>
        <end position="240"/>
    </location>
</feature>
<dbReference type="CDD" id="cd02440">
    <property type="entry name" value="AdoMet_MTases"/>
    <property type="match status" value="1"/>
</dbReference>
<dbReference type="InterPro" id="IPR013216">
    <property type="entry name" value="Methyltransf_11"/>
</dbReference>
<dbReference type="InterPro" id="IPR050447">
    <property type="entry name" value="Erg6_SMT_methyltransf"/>
</dbReference>
<evidence type="ECO:0000313" key="5">
    <source>
        <dbReference type="Proteomes" id="UP001219355"/>
    </source>
</evidence>
<dbReference type="Proteomes" id="UP001219355">
    <property type="component" value="Chromosome 5"/>
</dbReference>
<evidence type="ECO:0000256" key="1">
    <source>
        <dbReference type="ARBA" id="ARBA00022679"/>
    </source>
</evidence>
<dbReference type="AlphaFoldDB" id="A0AAF0DPE9"/>
<accession>A0AAF0DPE9</accession>
<dbReference type="PANTHER" id="PTHR44068">
    <property type="entry name" value="ZGC:194242"/>
    <property type="match status" value="1"/>
</dbReference>
<proteinExistence type="inferred from homology"/>
<dbReference type="GO" id="GO:0006696">
    <property type="term" value="P:ergosterol biosynthetic process"/>
    <property type="evidence" value="ECO:0007669"/>
    <property type="project" value="TreeGrafter"/>
</dbReference>
<dbReference type="Gene3D" id="3.40.50.150">
    <property type="entry name" value="Vaccinia Virus protein VP39"/>
    <property type="match status" value="1"/>
</dbReference>
<dbReference type="GO" id="GO:0005783">
    <property type="term" value="C:endoplasmic reticulum"/>
    <property type="evidence" value="ECO:0007669"/>
    <property type="project" value="TreeGrafter"/>
</dbReference>
<sequence>MAFYSLSARVADNANLIQRRRINRVSEPGRTSGPSLLAIEKESISACFVSILQPRISDKSWIELRKRARNAQTTPYCLSLYGSYCVVFHLESRLGYWLLLGNTRHCGLWEKDTIWPFPVNKGQRAMEEKLHNRLGLKPGSKVLDAGAGSGYVAMYMAEKGLDVTAIDITPLHVESAKRNVKYRGLQDKISVHLEDYHNLTRFADNSFDGIYTMETFVHADDPVKVLRNFYRILRPGGVLVQHEADWNKNSELLQEVLRLSHCQNTLEQGALSRTLEQVGFKSIDLEDLSERVLPFWRFLGWVGYIPYQILRPFNLQSRFTNILAAVAVYQHWDEGRYISVRAVKP</sequence>
<gene>
    <name evidence="4" type="ORF">PRK78_007518</name>
</gene>
<evidence type="ECO:0000259" key="3">
    <source>
        <dbReference type="Pfam" id="PF08241"/>
    </source>
</evidence>
<name>A0AAF0DPE9_9EURO</name>